<reference evidence="1" key="1">
    <citation type="journal article" date="2014" name="Front. Microbiol.">
        <title>High frequency of phylogenetically diverse reductive dehalogenase-homologous genes in deep subseafloor sedimentary metagenomes.</title>
        <authorList>
            <person name="Kawai M."/>
            <person name="Futagami T."/>
            <person name="Toyoda A."/>
            <person name="Takaki Y."/>
            <person name="Nishi S."/>
            <person name="Hori S."/>
            <person name="Arai W."/>
            <person name="Tsubouchi T."/>
            <person name="Morono Y."/>
            <person name="Uchiyama I."/>
            <person name="Ito T."/>
            <person name="Fujiyama A."/>
            <person name="Inagaki F."/>
            <person name="Takami H."/>
        </authorList>
    </citation>
    <scope>NUCLEOTIDE SEQUENCE</scope>
    <source>
        <strain evidence="1">Expedition CK06-06</strain>
    </source>
</reference>
<name>X0YII1_9ZZZZ</name>
<dbReference type="EMBL" id="BART01007295">
    <property type="protein sequence ID" value="GAG55864.1"/>
    <property type="molecule type" value="Genomic_DNA"/>
</dbReference>
<comment type="caution">
    <text evidence="1">The sequence shown here is derived from an EMBL/GenBank/DDBJ whole genome shotgun (WGS) entry which is preliminary data.</text>
</comment>
<organism evidence="1">
    <name type="scientific">marine sediment metagenome</name>
    <dbReference type="NCBI Taxonomy" id="412755"/>
    <lineage>
        <taxon>unclassified sequences</taxon>
        <taxon>metagenomes</taxon>
        <taxon>ecological metagenomes</taxon>
    </lineage>
</organism>
<accession>X0YII1</accession>
<protein>
    <recommendedName>
        <fullName evidence="2">ParB/Sulfiredoxin domain-containing protein</fullName>
    </recommendedName>
</protein>
<sequence>MKTKNNIIVVGGNKIATEIKELDIFKLRYWRENPRVDSIIKERFPSGNATEANIEQELWALDSVKELYQDIKQNKGLIDEILVKDNSVLEGNSRLCSYRFLHKKATTNDEKCALPIVL</sequence>
<proteinExistence type="predicted"/>
<dbReference type="AlphaFoldDB" id="X0YII1"/>
<gene>
    <name evidence="1" type="ORF">S01H4_16625</name>
</gene>
<evidence type="ECO:0000313" key="1">
    <source>
        <dbReference type="EMBL" id="GAG55864.1"/>
    </source>
</evidence>
<evidence type="ECO:0008006" key="2">
    <source>
        <dbReference type="Google" id="ProtNLM"/>
    </source>
</evidence>